<feature type="domain" description="SusD-like N-terminal" evidence="8">
    <location>
        <begin position="42"/>
        <end position="207"/>
    </location>
</feature>
<gene>
    <name evidence="9" type="ORF">BacF7301_09620</name>
</gene>
<evidence type="ECO:0000256" key="3">
    <source>
        <dbReference type="ARBA" id="ARBA00022729"/>
    </source>
</evidence>
<dbReference type="SUPFAM" id="SSF48452">
    <property type="entry name" value="TPR-like"/>
    <property type="match status" value="1"/>
</dbReference>
<accession>A0A6H0KMF1</accession>
<dbReference type="Gene3D" id="1.25.40.390">
    <property type="match status" value="1"/>
</dbReference>
<feature type="domain" description="RagB/SusD" evidence="7">
    <location>
        <begin position="323"/>
        <end position="638"/>
    </location>
</feature>
<name>A0A6H0KMF1_9BACE</name>
<evidence type="ECO:0000256" key="1">
    <source>
        <dbReference type="ARBA" id="ARBA00004442"/>
    </source>
</evidence>
<evidence type="ECO:0000259" key="7">
    <source>
        <dbReference type="Pfam" id="PF07980"/>
    </source>
</evidence>
<keyword evidence="10" id="KW-1185">Reference proteome</keyword>
<sequence length="642" mass="73905">MKNIVKIGALALALTFGFSSCNDYFDSIPGEWYDMDKTFSNRSKAIEFLNNVYSYVPNENNERFMVPNGAPWSAGSLEADFSWSWHNTNEWTAGRTYASSSWINYYFIEYYKGIAKASTFIQNIDKCTEASEGERTVWKAEARALRAIYYFWIFRSYGPAILLGEEPLDVNAPLDDLLKERNSVDEYISYIADELEKAGADLPEKYNGSNLGHMDRGICMAMRANALLYAASPLFNCNPDYAEIKNHDGKQLYPQDKENEQKRWDDAREAYKNFFTDFVDKGIYELYTVKNNGNVDYYESYRQVTSGMNYGDENKEQILVKVEDYGTDNFEITPYHAGEASDLRGGQGFAATQEMVDLFFMKDGYRIEDNEANYEEYTGIPSSDYYGGEEYKNENSNVVCFEKNTNMTLKQWANRDPRFYVCITFNGARWVRPRSDGSWITTEWYKNGNSGLAKATLDIPYTGYGVRKRAPINGVWSGKQTAILLRLADMYLGYAETLSACGEYGKALELVNKVRERVGLKGYGSNAGQIACPLNRTDVDKRIRRERLVELAFERKHFFDVRRWKVADMGNGDGWIYPSYHKGGEGGEIHGLNYTKDLPEFFEKVATELRVFDKKHYLFPIPDKDMRRNPKMVQNYGWLVEQ</sequence>
<dbReference type="InterPro" id="IPR011990">
    <property type="entry name" value="TPR-like_helical_dom_sf"/>
</dbReference>
<evidence type="ECO:0000256" key="6">
    <source>
        <dbReference type="SAM" id="SignalP"/>
    </source>
</evidence>
<feature type="signal peptide" evidence="6">
    <location>
        <begin position="1"/>
        <end position="21"/>
    </location>
</feature>
<dbReference type="KEGG" id="bfc:BacF7301_09620"/>
<evidence type="ECO:0000313" key="10">
    <source>
        <dbReference type="Proteomes" id="UP000501780"/>
    </source>
</evidence>
<evidence type="ECO:0000256" key="5">
    <source>
        <dbReference type="ARBA" id="ARBA00023237"/>
    </source>
</evidence>
<keyword evidence="3 6" id="KW-0732">Signal</keyword>
<evidence type="ECO:0000259" key="8">
    <source>
        <dbReference type="Pfam" id="PF14322"/>
    </source>
</evidence>
<dbReference type="InterPro" id="IPR033985">
    <property type="entry name" value="SusD-like_N"/>
</dbReference>
<dbReference type="AlphaFoldDB" id="A0A6H0KMF1"/>
<dbReference type="EMBL" id="CP050831">
    <property type="protein sequence ID" value="QIU94389.1"/>
    <property type="molecule type" value="Genomic_DNA"/>
</dbReference>
<evidence type="ECO:0000313" key="9">
    <source>
        <dbReference type="EMBL" id="QIU94389.1"/>
    </source>
</evidence>
<evidence type="ECO:0000256" key="4">
    <source>
        <dbReference type="ARBA" id="ARBA00023136"/>
    </source>
</evidence>
<dbReference type="InterPro" id="IPR012944">
    <property type="entry name" value="SusD_RagB_dom"/>
</dbReference>
<dbReference type="RefSeq" id="WP_167962277.1">
    <property type="nucleotide sequence ID" value="NZ_CP050831.1"/>
</dbReference>
<dbReference type="Pfam" id="PF14322">
    <property type="entry name" value="SusD-like_3"/>
    <property type="match status" value="1"/>
</dbReference>
<keyword evidence="5" id="KW-0998">Cell outer membrane</keyword>
<dbReference type="GO" id="GO:0009279">
    <property type="term" value="C:cell outer membrane"/>
    <property type="evidence" value="ECO:0007669"/>
    <property type="project" value="UniProtKB-SubCell"/>
</dbReference>
<organism evidence="9 10">
    <name type="scientific">Bacteroides faecium</name>
    <dbReference type="NCBI Taxonomy" id="2715212"/>
    <lineage>
        <taxon>Bacteria</taxon>
        <taxon>Pseudomonadati</taxon>
        <taxon>Bacteroidota</taxon>
        <taxon>Bacteroidia</taxon>
        <taxon>Bacteroidales</taxon>
        <taxon>Bacteroidaceae</taxon>
        <taxon>Bacteroides</taxon>
    </lineage>
</organism>
<keyword evidence="4" id="KW-0472">Membrane</keyword>
<dbReference type="PROSITE" id="PS51257">
    <property type="entry name" value="PROKAR_LIPOPROTEIN"/>
    <property type="match status" value="1"/>
</dbReference>
<evidence type="ECO:0000256" key="2">
    <source>
        <dbReference type="ARBA" id="ARBA00006275"/>
    </source>
</evidence>
<comment type="similarity">
    <text evidence="2">Belongs to the SusD family.</text>
</comment>
<feature type="chain" id="PRO_5026223975" evidence="6">
    <location>
        <begin position="22"/>
        <end position="642"/>
    </location>
</feature>
<dbReference type="Pfam" id="PF07980">
    <property type="entry name" value="SusD_RagB"/>
    <property type="match status" value="1"/>
</dbReference>
<comment type="subcellular location">
    <subcellularLocation>
        <location evidence="1">Cell outer membrane</location>
    </subcellularLocation>
</comment>
<proteinExistence type="inferred from homology"/>
<protein>
    <submittedName>
        <fullName evidence="9">RagB/SusD family nutrient uptake outer membrane protein</fullName>
    </submittedName>
</protein>
<dbReference type="Proteomes" id="UP000501780">
    <property type="component" value="Chromosome"/>
</dbReference>
<reference evidence="9 10" key="1">
    <citation type="submission" date="2020-03" db="EMBL/GenBank/DDBJ databases">
        <title>Genomic analysis of Bacteroides faecium CBA7301.</title>
        <authorList>
            <person name="Kim J."/>
            <person name="Roh S.W."/>
        </authorList>
    </citation>
    <scope>NUCLEOTIDE SEQUENCE [LARGE SCALE GENOMIC DNA]</scope>
    <source>
        <strain evidence="9 10">CBA7301</strain>
    </source>
</reference>